<dbReference type="OrthoDB" id="3043233at2759"/>
<evidence type="ECO:0000313" key="2">
    <source>
        <dbReference type="EMBL" id="EAU92284.2"/>
    </source>
</evidence>
<gene>
    <name evidence="2" type="ORF">CC1G_00503</name>
</gene>
<feature type="compositionally biased region" description="Polar residues" evidence="1">
    <location>
        <begin position="194"/>
        <end position="203"/>
    </location>
</feature>
<evidence type="ECO:0000256" key="1">
    <source>
        <dbReference type="SAM" id="MobiDB-lite"/>
    </source>
</evidence>
<dbReference type="InParanoid" id="A8N379"/>
<dbReference type="GeneID" id="6005752"/>
<proteinExistence type="predicted"/>
<dbReference type="KEGG" id="cci:CC1G_00503"/>
<feature type="compositionally biased region" description="Low complexity" evidence="1">
    <location>
        <begin position="181"/>
        <end position="193"/>
    </location>
</feature>
<dbReference type="AlphaFoldDB" id="A8N379"/>
<feature type="compositionally biased region" description="Polar residues" evidence="1">
    <location>
        <begin position="313"/>
        <end position="327"/>
    </location>
</feature>
<dbReference type="Proteomes" id="UP000001861">
    <property type="component" value="Unassembled WGS sequence"/>
</dbReference>
<protein>
    <submittedName>
        <fullName evidence="2">Uncharacterized protein</fullName>
    </submittedName>
</protein>
<reference evidence="2 3" key="1">
    <citation type="journal article" date="2010" name="Proc. Natl. Acad. Sci. U.S.A.">
        <title>Insights into evolution of multicellular fungi from the assembled chromosomes of the mushroom Coprinopsis cinerea (Coprinus cinereus).</title>
        <authorList>
            <person name="Stajich J.E."/>
            <person name="Wilke S.K."/>
            <person name="Ahren D."/>
            <person name="Au C.H."/>
            <person name="Birren B.W."/>
            <person name="Borodovsky M."/>
            <person name="Burns C."/>
            <person name="Canback B."/>
            <person name="Casselton L.A."/>
            <person name="Cheng C.K."/>
            <person name="Deng J."/>
            <person name="Dietrich F.S."/>
            <person name="Fargo D.C."/>
            <person name="Farman M.L."/>
            <person name="Gathman A.C."/>
            <person name="Goldberg J."/>
            <person name="Guigo R."/>
            <person name="Hoegger P.J."/>
            <person name="Hooker J.B."/>
            <person name="Huggins A."/>
            <person name="James T.Y."/>
            <person name="Kamada T."/>
            <person name="Kilaru S."/>
            <person name="Kodira C."/>
            <person name="Kues U."/>
            <person name="Kupfer D."/>
            <person name="Kwan H.S."/>
            <person name="Lomsadze A."/>
            <person name="Li W."/>
            <person name="Lilly W.W."/>
            <person name="Ma L.J."/>
            <person name="Mackey A.J."/>
            <person name="Manning G."/>
            <person name="Martin F."/>
            <person name="Muraguchi H."/>
            <person name="Natvig D.O."/>
            <person name="Palmerini H."/>
            <person name="Ramesh M.A."/>
            <person name="Rehmeyer C.J."/>
            <person name="Roe B.A."/>
            <person name="Shenoy N."/>
            <person name="Stanke M."/>
            <person name="Ter-Hovhannisyan V."/>
            <person name="Tunlid A."/>
            <person name="Velagapudi R."/>
            <person name="Vision T.J."/>
            <person name="Zeng Q."/>
            <person name="Zolan M.E."/>
            <person name="Pukkila P.J."/>
        </authorList>
    </citation>
    <scope>NUCLEOTIDE SEQUENCE [LARGE SCALE GENOMIC DNA]</scope>
    <source>
        <strain evidence="3">Okayama-7 / 130 / ATCC MYA-4618 / FGSC 9003</strain>
    </source>
</reference>
<feature type="compositionally biased region" description="Polar residues" evidence="1">
    <location>
        <begin position="231"/>
        <end position="249"/>
    </location>
</feature>
<dbReference type="VEuPathDB" id="FungiDB:CC1G_00503"/>
<accession>A8N379</accession>
<feature type="compositionally biased region" description="Low complexity" evidence="1">
    <location>
        <begin position="217"/>
        <end position="230"/>
    </location>
</feature>
<organism evidence="2 3">
    <name type="scientific">Coprinopsis cinerea (strain Okayama-7 / 130 / ATCC MYA-4618 / FGSC 9003)</name>
    <name type="common">Inky cap fungus</name>
    <name type="synonym">Hormographiella aspergillata</name>
    <dbReference type="NCBI Taxonomy" id="240176"/>
    <lineage>
        <taxon>Eukaryota</taxon>
        <taxon>Fungi</taxon>
        <taxon>Dikarya</taxon>
        <taxon>Basidiomycota</taxon>
        <taxon>Agaricomycotina</taxon>
        <taxon>Agaricomycetes</taxon>
        <taxon>Agaricomycetidae</taxon>
        <taxon>Agaricales</taxon>
        <taxon>Agaricineae</taxon>
        <taxon>Psathyrellaceae</taxon>
        <taxon>Coprinopsis</taxon>
    </lineage>
</organism>
<name>A8N379_COPC7</name>
<feature type="region of interest" description="Disordered" evidence="1">
    <location>
        <begin position="85"/>
        <end position="105"/>
    </location>
</feature>
<dbReference type="EMBL" id="AACS02000001">
    <property type="protein sequence ID" value="EAU92284.2"/>
    <property type="molecule type" value="Genomic_DNA"/>
</dbReference>
<feature type="compositionally biased region" description="Low complexity" evidence="1">
    <location>
        <begin position="250"/>
        <end position="261"/>
    </location>
</feature>
<evidence type="ECO:0000313" key="3">
    <source>
        <dbReference type="Proteomes" id="UP000001861"/>
    </source>
</evidence>
<sequence>MFYSKLPVGRVYEPSSFITSPDINNSPTSAVVSEPLSIQTDVVAGSSRYVNAMANDVPDLYFETGYSTTPPSAASSSMIPTPLYDWDTPLPQSSPHSMAPSKSSPSFDPWTLSNYDAYQPYSSYSPEDRHRSSPHCPQESSVADWLDELDWEKQRYQPEFSPPANLNYPHGHGDHYGGVASSSSSSKQPPSLSFQQHNSSYTPSAIHDTQHKQFGQAASSSASSSSISSAFNNTVSPSMLSLSNTNTHMPSTSVLSSTPPTNAQPQVPIKLHQPRPSRRIPIISPSCTTPQSTSPGIVALATRLSWVCPTCTSRPSFDTETLSSPIPSTEPDGEPNNGF</sequence>
<feature type="region of interest" description="Disordered" evidence="1">
    <location>
        <begin position="313"/>
        <end position="339"/>
    </location>
</feature>
<keyword evidence="3" id="KW-1185">Reference proteome</keyword>
<comment type="caution">
    <text evidence="2">The sequence shown here is derived from an EMBL/GenBank/DDBJ whole genome shotgun (WGS) entry which is preliminary data.</text>
</comment>
<dbReference type="RefSeq" id="XP_001829324.2">
    <property type="nucleotide sequence ID" value="XM_001829272.2"/>
</dbReference>
<dbReference type="HOGENOM" id="CLU_818938_0_0_1"/>
<feature type="region of interest" description="Disordered" evidence="1">
    <location>
        <begin position="158"/>
        <end position="277"/>
    </location>
</feature>
<feature type="compositionally biased region" description="Low complexity" evidence="1">
    <location>
        <begin position="93"/>
        <end position="105"/>
    </location>
</feature>